<dbReference type="SUPFAM" id="SSF55874">
    <property type="entry name" value="ATPase domain of HSP90 chaperone/DNA topoisomerase II/histidine kinase"/>
    <property type="match status" value="1"/>
</dbReference>
<keyword evidence="4" id="KW-0808">Transferase</keyword>
<feature type="modified residue" description="4-aspartylphosphate" evidence="9">
    <location>
        <position position="540"/>
    </location>
</feature>
<sequence length="609" mass="70327">MKSEAFYQTILDLFPGLVSVVSRDYRVLYANRKLRERCGRDPVGDLCYRVFHDREDPCPWCKKDEVLREGKSVLQEIHSPKDRRWFEVRSLPFPLEDERAYLSIILDITEKKLLEEKIEKERAFLHKILEENPVLVLFNREGKISFINRTFEEITGFSREEALGKSVFELLAPEEALSDWKKHCEKVQCGIFERGVELPVRDRRGRLHYLLWNCMRVEDPEGIPVIIGMAVDITEQKRLQEEHFQIQKMESLGRFTGVLLHELNNLFMALQGYISVSLLKLDRPENIRENLERMEELIHRWRRMSQELLFFVRKRTSQAEILDLARALHRLRETLERLLGSKIRLHLEAPEGNLLVRLSPVALQQILLNLASNAREAMEGEGEIWIRLEKVELPEESARVLDLKPGPYALLTFRDRGPGLSPEALSHLFEPYFTTKKEGTGLGLATIYSLVKQHGGHIAAYNHPEGGAVFRLYLPLADSPRAEGPSEGLSLLVVEENQILLETLKDLLEYLGYRPRLARGFAEAERILEEGFVPQILLTDIRMRSGPKEEEIRKLASRFPEMKVIIASPYPRETIEKSLPELRGRLIPLAKPFSLEDLRQAVERAGGAP</sequence>
<evidence type="ECO:0000259" key="11">
    <source>
        <dbReference type="PROSITE" id="PS50110"/>
    </source>
</evidence>
<gene>
    <name evidence="14" type="ORF">FVE67_06305</name>
</gene>
<dbReference type="GO" id="GO:0005524">
    <property type="term" value="F:ATP binding"/>
    <property type="evidence" value="ECO:0007669"/>
    <property type="project" value="UniProtKB-KW"/>
</dbReference>
<dbReference type="InterPro" id="IPR035965">
    <property type="entry name" value="PAS-like_dom_sf"/>
</dbReference>
<dbReference type="PRINTS" id="PR00344">
    <property type="entry name" value="BCTRLSENSOR"/>
</dbReference>
<keyword evidence="15" id="KW-1185">Reference proteome</keyword>
<dbReference type="GO" id="GO:0000155">
    <property type="term" value="F:phosphorelay sensor kinase activity"/>
    <property type="evidence" value="ECO:0007669"/>
    <property type="project" value="InterPro"/>
</dbReference>
<dbReference type="InterPro" id="IPR003594">
    <property type="entry name" value="HATPase_dom"/>
</dbReference>
<dbReference type="SUPFAM" id="SSF55785">
    <property type="entry name" value="PYP-like sensor domain (PAS domain)"/>
    <property type="match status" value="2"/>
</dbReference>
<dbReference type="InterPro" id="IPR004358">
    <property type="entry name" value="Sig_transdc_His_kin-like_C"/>
</dbReference>
<dbReference type="EMBL" id="CP042909">
    <property type="protein sequence ID" value="QJA06436.1"/>
    <property type="molecule type" value="Genomic_DNA"/>
</dbReference>
<feature type="domain" description="Histidine kinase" evidence="10">
    <location>
        <begin position="258"/>
        <end position="478"/>
    </location>
</feature>
<evidence type="ECO:0000256" key="9">
    <source>
        <dbReference type="PROSITE-ProRule" id="PRU00169"/>
    </source>
</evidence>
<dbReference type="InterPro" id="IPR013656">
    <property type="entry name" value="PAS_4"/>
</dbReference>
<dbReference type="SMART" id="SM00448">
    <property type="entry name" value="REC"/>
    <property type="match status" value="1"/>
</dbReference>
<evidence type="ECO:0000256" key="1">
    <source>
        <dbReference type="ARBA" id="ARBA00000085"/>
    </source>
</evidence>
<evidence type="ECO:0000259" key="13">
    <source>
        <dbReference type="PROSITE" id="PS50113"/>
    </source>
</evidence>
<evidence type="ECO:0000313" key="14">
    <source>
        <dbReference type="EMBL" id="QJA06436.1"/>
    </source>
</evidence>
<evidence type="ECO:0000256" key="8">
    <source>
        <dbReference type="ARBA" id="ARBA00023012"/>
    </source>
</evidence>
<feature type="domain" description="Response regulatory" evidence="11">
    <location>
        <begin position="490"/>
        <end position="606"/>
    </location>
</feature>
<dbReference type="InterPro" id="IPR036890">
    <property type="entry name" value="HATPase_C_sf"/>
</dbReference>
<dbReference type="SUPFAM" id="SSF52172">
    <property type="entry name" value="CheY-like"/>
    <property type="match status" value="1"/>
</dbReference>
<evidence type="ECO:0000256" key="6">
    <source>
        <dbReference type="ARBA" id="ARBA00022777"/>
    </source>
</evidence>
<dbReference type="SUPFAM" id="SSF47384">
    <property type="entry name" value="Homodimeric domain of signal transducing histidine kinase"/>
    <property type="match status" value="1"/>
</dbReference>
<dbReference type="KEGG" id="tmai:FVE67_06305"/>
<evidence type="ECO:0000259" key="10">
    <source>
        <dbReference type="PROSITE" id="PS50109"/>
    </source>
</evidence>
<dbReference type="SMART" id="SM00388">
    <property type="entry name" value="HisKA"/>
    <property type="match status" value="1"/>
</dbReference>
<proteinExistence type="predicted"/>
<dbReference type="InterPro" id="IPR001789">
    <property type="entry name" value="Sig_transdc_resp-reg_receiver"/>
</dbReference>
<dbReference type="SMART" id="SM00387">
    <property type="entry name" value="HATPase_c"/>
    <property type="match status" value="1"/>
</dbReference>
<dbReference type="InterPro" id="IPR000014">
    <property type="entry name" value="PAS"/>
</dbReference>
<keyword evidence="3 9" id="KW-0597">Phosphoprotein</keyword>
<dbReference type="InterPro" id="IPR003661">
    <property type="entry name" value="HisK_dim/P_dom"/>
</dbReference>
<dbReference type="Gene3D" id="3.30.450.20">
    <property type="entry name" value="PAS domain"/>
    <property type="match status" value="2"/>
</dbReference>
<dbReference type="Proteomes" id="UP000501253">
    <property type="component" value="Chromosome"/>
</dbReference>
<dbReference type="PROSITE" id="PS50113">
    <property type="entry name" value="PAC"/>
    <property type="match status" value="1"/>
</dbReference>
<dbReference type="InterPro" id="IPR011006">
    <property type="entry name" value="CheY-like_superfamily"/>
</dbReference>
<dbReference type="PROSITE" id="PS50110">
    <property type="entry name" value="RESPONSE_REGULATORY"/>
    <property type="match status" value="1"/>
</dbReference>
<dbReference type="Gene3D" id="3.40.50.2300">
    <property type="match status" value="1"/>
</dbReference>
<dbReference type="SMART" id="SM00091">
    <property type="entry name" value="PAS"/>
    <property type="match status" value="2"/>
</dbReference>
<dbReference type="PROSITE" id="PS50109">
    <property type="entry name" value="HIS_KIN"/>
    <property type="match status" value="1"/>
</dbReference>
<organism evidence="14 15">
    <name type="scientific">Thermosulfurimonas marina</name>
    <dbReference type="NCBI Taxonomy" id="2047767"/>
    <lineage>
        <taxon>Bacteria</taxon>
        <taxon>Pseudomonadati</taxon>
        <taxon>Thermodesulfobacteriota</taxon>
        <taxon>Thermodesulfobacteria</taxon>
        <taxon>Thermodesulfobacteriales</taxon>
        <taxon>Thermodesulfobacteriaceae</taxon>
        <taxon>Thermosulfurimonas</taxon>
    </lineage>
</organism>
<evidence type="ECO:0000256" key="7">
    <source>
        <dbReference type="ARBA" id="ARBA00022840"/>
    </source>
</evidence>
<protein>
    <recommendedName>
        <fullName evidence="2">histidine kinase</fullName>
        <ecNumber evidence="2">2.7.13.3</ecNumber>
    </recommendedName>
</protein>
<keyword evidence="5" id="KW-0547">Nucleotide-binding</keyword>
<evidence type="ECO:0000256" key="4">
    <source>
        <dbReference type="ARBA" id="ARBA00022679"/>
    </source>
</evidence>
<feature type="domain" description="PAC" evidence="13">
    <location>
        <begin position="194"/>
        <end position="245"/>
    </location>
</feature>
<dbReference type="InterPro" id="IPR000700">
    <property type="entry name" value="PAS-assoc_C"/>
</dbReference>
<name>A0A6H1WTI9_9BACT</name>
<dbReference type="NCBIfam" id="TIGR00229">
    <property type="entry name" value="sensory_box"/>
    <property type="match status" value="1"/>
</dbReference>
<comment type="catalytic activity">
    <reaction evidence="1">
        <text>ATP + protein L-histidine = ADP + protein N-phospho-L-histidine.</text>
        <dbReference type="EC" id="2.7.13.3"/>
    </reaction>
</comment>
<reference evidence="14 15" key="1">
    <citation type="submission" date="2019-08" db="EMBL/GenBank/DDBJ databases">
        <title>Complete genome sequence of Thermosulfurimonas marina SU872T, an anaerobic thermophilic chemolithoautotrophic bacterium isolated from a shallow marine hydrothermal vent.</title>
        <authorList>
            <person name="Allioux M."/>
            <person name="Jebbar M."/>
            <person name="Slobodkina G."/>
            <person name="Slobodkin A."/>
            <person name="Moalic Y."/>
            <person name="Frolova A."/>
            <person name="Shao Z."/>
            <person name="Alain K."/>
        </authorList>
    </citation>
    <scope>NUCLEOTIDE SEQUENCE [LARGE SCALE GENOMIC DNA]</scope>
    <source>
        <strain evidence="14 15">SU872</strain>
    </source>
</reference>
<accession>A0A6H1WTI9</accession>
<dbReference type="InterPro" id="IPR036097">
    <property type="entry name" value="HisK_dim/P_sf"/>
</dbReference>
<dbReference type="CDD" id="cd00130">
    <property type="entry name" value="PAS"/>
    <property type="match status" value="1"/>
</dbReference>
<dbReference type="PANTHER" id="PTHR43065:SF46">
    <property type="entry name" value="C4-DICARBOXYLATE TRANSPORT SENSOR PROTEIN DCTB"/>
    <property type="match status" value="1"/>
</dbReference>
<evidence type="ECO:0000256" key="2">
    <source>
        <dbReference type="ARBA" id="ARBA00012438"/>
    </source>
</evidence>
<evidence type="ECO:0000259" key="12">
    <source>
        <dbReference type="PROSITE" id="PS50112"/>
    </source>
</evidence>
<keyword evidence="8" id="KW-0902">Two-component regulatory system</keyword>
<keyword evidence="7" id="KW-0067">ATP-binding</keyword>
<dbReference type="EC" id="2.7.13.3" evidence="2"/>
<keyword evidence="6" id="KW-0418">Kinase</keyword>
<dbReference type="PANTHER" id="PTHR43065">
    <property type="entry name" value="SENSOR HISTIDINE KINASE"/>
    <property type="match status" value="1"/>
</dbReference>
<dbReference type="RefSeq" id="WP_168719786.1">
    <property type="nucleotide sequence ID" value="NZ_CP042909.1"/>
</dbReference>
<dbReference type="PROSITE" id="PS50112">
    <property type="entry name" value="PAS"/>
    <property type="match status" value="1"/>
</dbReference>
<evidence type="ECO:0000256" key="3">
    <source>
        <dbReference type="ARBA" id="ARBA00022553"/>
    </source>
</evidence>
<evidence type="ECO:0000256" key="5">
    <source>
        <dbReference type="ARBA" id="ARBA00022741"/>
    </source>
</evidence>
<dbReference type="Pfam" id="PF02518">
    <property type="entry name" value="HATPase_c"/>
    <property type="match status" value="1"/>
</dbReference>
<dbReference type="Gene3D" id="3.30.565.10">
    <property type="entry name" value="Histidine kinase-like ATPase, C-terminal domain"/>
    <property type="match status" value="1"/>
</dbReference>
<dbReference type="CDD" id="cd00082">
    <property type="entry name" value="HisKA"/>
    <property type="match status" value="1"/>
</dbReference>
<dbReference type="Pfam" id="PF08448">
    <property type="entry name" value="PAS_4"/>
    <property type="match status" value="2"/>
</dbReference>
<dbReference type="Gene3D" id="1.10.287.130">
    <property type="match status" value="1"/>
</dbReference>
<feature type="domain" description="PAS" evidence="12">
    <location>
        <begin position="121"/>
        <end position="175"/>
    </location>
</feature>
<dbReference type="InterPro" id="IPR005467">
    <property type="entry name" value="His_kinase_dom"/>
</dbReference>
<evidence type="ECO:0000313" key="15">
    <source>
        <dbReference type="Proteomes" id="UP000501253"/>
    </source>
</evidence>
<dbReference type="AlphaFoldDB" id="A0A6H1WTI9"/>